<accession>D3BJR5</accession>
<evidence type="ECO:0000256" key="1">
    <source>
        <dbReference type="SAM" id="Phobius"/>
    </source>
</evidence>
<name>D3BJR5_HETP5</name>
<dbReference type="GeneID" id="31364272"/>
<dbReference type="Proteomes" id="UP000001396">
    <property type="component" value="Unassembled WGS sequence"/>
</dbReference>
<evidence type="ECO:0000313" key="2">
    <source>
        <dbReference type="EMBL" id="EFA78145.1"/>
    </source>
</evidence>
<dbReference type="AlphaFoldDB" id="D3BJR5"/>
<protein>
    <submittedName>
        <fullName evidence="2">Uncharacterized protein</fullName>
    </submittedName>
</protein>
<sequence length="238" mass="27171">MNKITSYKKPTYYNHKDEPSNIQNPSDIKNMMNRRYKILLISMAVTTIPSFFISVVHLVNGLISLFVIALGTIGLFKKSSIILSIFQILTILVWIFTLTVFIFGIIEISNGKDINDKNRLFFNYNQALLIVGTISSSLWLIFGLGAVGLSQEVQRFIKFNTNLCIIEEEPFFHPELSQPLRSATFNTNATNYSNYNTFPSTSYSEPPQQFLTTTHSQTILTAQPYQYSKYQVNYPSSK</sequence>
<keyword evidence="3" id="KW-1185">Reference proteome</keyword>
<keyword evidence="1" id="KW-0812">Transmembrane</keyword>
<dbReference type="EMBL" id="ADBJ01000038">
    <property type="protein sequence ID" value="EFA78145.1"/>
    <property type="molecule type" value="Genomic_DNA"/>
</dbReference>
<dbReference type="OMA" id="IMMANTI"/>
<gene>
    <name evidence="2" type="ORF">PPL_08795</name>
</gene>
<feature type="transmembrane region" description="Helical" evidence="1">
    <location>
        <begin position="83"/>
        <end position="106"/>
    </location>
</feature>
<dbReference type="RefSeq" id="XP_020430271.1">
    <property type="nucleotide sequence ID" value="XM_020579596.1"/>
</dbReference>
<feature type="transmembrane region" description="Helical" evidence="1">
    <location>
        <begin position="126"/>
        <end position="149"/>
    </location>
</feature>
<reference evidence="2 3" key="1">
    <citation type="journal article" date="2011" name="Genome Res.">
        <title>Phylogeny-wide analysis of social amoeba genomes highlights ancient origins for complex intercellular communication.</title>
        <authorList>
            <person name="Heidel A.J."/>
            <person name="Lawal H.M."/>
            <person name="Felder M."/>
            <person name="Schilde C."/>
            <person name="Helps N.R."/>
            <person name="Tunggal B."/>
            <person name="Rivero F."/>
            <person name="John U."/>
            <person name="Schleicher M."/>
            <person name="Eichinger L."/>
            <person name="Platzer M."/>
            <person name="Noegel A.A."/>
            <person name="Schaap P."/>
            <person name="Gloeckner G."/>
        </authorList>
    </citation>
    <scope>NUCLEOTIDE SEQUENCE [LARGE SCALE GENOMIC DNA]</scope>
    <source>
        <strain evidence="3">ATCC 26659 / Pp 5 / PN500</strain>
    </source>
</reference>
<comment type="caution">
    <text evidence="2">The sequence shown here is derived from an EMBL/GenBank/DDBJ whole genome shotgun (WGS) entry which is preliminary data.</text>
</comment>
<feature type="transmembrane region" description="Helical" evidence="1">
    <location>
        <begin position="36"/>
        <end position="53"/>
    </location>
</feature>
<organism evidence="2 3">
    <name type="scientific">Heterostelium pallidum (strain ATCC 26659 / Pp 5 / PN500)</name>
    <name type="common">Cellular slime mold</name>
    <name type="synonym">Polysphondylium pallidum</name>
    <dbReference type="NCBI Taxonomy" id="670386"/>
    <lineage>
        <taxon>Eukaryota</taxon>
        <taxon>Amoebozoa</taxon>
        <taxon>Evosea</taxon>
        <taxon>Eumycetozoa</taxon>
        <taxon>Dictyostelia</taxon>
        <taxon>Acytosteliales</taxon>
        <taxon>Acytosteliaceae</taxon>
        <taxon>Heterostelium</taxon>
    </lineage>
</organism>
<keyword evidence="1" id="KW-1133">Transmembrane helix</keyword>
<dbReference type="InParanoid" id="D3BJR5"/>
<keyword evidence="1" id="KW-0472">Membrane</keyword>
<proteinExistence type="predicted"/>
<evidence type="ECO:0000313" key="3">
    <source>
        <dbReference type="Proteomes" id="UP000001396"/>
    </source>
</evidence>